<dbReference type="EMBL" id="OY731402">
    <property type="protein sequence ID" value="CAJ1956950.1"/>
    <property type="molecule type" value="Genomic_DNA"/>
</dbReference>
<dbReference type="AlphaFoldDB" id="A0AA86SFS4"/>
<evidence type="ECO:0000313" key="1">
    <source>
        <dbReference type="EMBL" id="CAJ1956950.1"/>
    </source>
</evidence>
<keyword evidence="2" id="KW-1185">Reference proteome</keyword>
<evidence type="ECO:0000313" key="2">
    <source>
        <dbReference type="Proteomes" id="UP001189624"/>
    </source>
</evidence>
<name>A0AA86SFS4_9FABA</name>
<dbReference type="Proteomes" id="UP001189624">
    <property type="component" value="Chromosome 5"/>
</dbReference>
<sequence length="54" mass="6294">MEEESRDFKFDANFSIPVLRLHAMHLPNDHDRIGTDKVDCLDAFLFSTRGEVQE</sequence>
<proteinExistence type="predicted"/>
<gene>
    <name evidence="1" type="ORF">AYBTSS11_LOCUS16936</name>
</gene>
<protein>
    <submittedName>
        <fullName evidence="1">Uncharacterized protein</fullName>
    </submittedName>
</protein>
<accession>A0AA86SFS4</accession>
<reference evidence="1" key="1">
    <citation type="submission" date="2023-10" db="EMBL/GenBank/DDBJ databases">
        <authorList>
            <person name="Domelevo Entfellner J.-B."/>
        </authorList>
    </citation>
    <scope>NUCLEOTIDE SEQUENCE</scope>
</reference>
<feature type="non-terminal residue" evidence="1">
    <location>
        <position position="54"/>
    </location>
</feature>
<organism evidence="1 2">
    <name type="scientific">Sphenostylis stenocarpa</name>
    <dbReference type="NCBI Taxonomy" id="92480"/>
    <lineage>
        <taxon>Eukaryota</taxon>
        <taxon>Viridiplantae</taxon>
        <taxon>Streptophyta</taxon>
        <taxon>Embryophyta</taxon>
        <taxon>Tracheophyta</taxon>
        <taxon>Spermatophyta</taxon>
        <taxon>Magnoliopsida</taxon>
        <taxon>eudicotyledons</taxon>
        <taxon>Gunneridae</taxon>
        <taxon>Pentapetalae</taxon>
        <taxon>rosids</taxon>
        <taxon>fabids</taxon>
        <taxon>Fabales</taxon>
        <taxon>Fabaceae</taxon>
        <taxon>Papilionoideae</taxon>
        <taxon>50 kb inversion clade</taxon>
        <taxon>NPAAA clade</taxon>
        <taxon>indigoferoid/millettioid clade</taxon>
        <taxon>Phaseoleae</taxon>
        <taxon>Sphenostylis</taxon>
    </lineage>
</organism>
<dbReference type="Gramene" id="rna-AYBTSS11_LOCUS16936">
    <property type="protein sequence ID" value="CAJ1956950.1"/>
    <property type="gene ID" value="gene-AYBTSS11_LOCUS16936"/>
</dbReference>